<gene>
    <name evidence="1" type="ORF">HGO26_05655</name>
</gene>
<organism evidence="1 2">
    <name type="scientific">Shewanella oncorhynchi</name>
    <dbReference type="NCBI Taxonomy" id="2726434"/>
    <lineage>
        <taxon>Bacteria</taxon>
        <taxon>Pseudomonadati</taxon>
        <taxon>Pseudomonadota</taxon>
        <taxon>Gammaproteobacteria</taxon>
        <taxon>Alteromonadales</taxon>
        <taxon>Shewanellaceae</taxon>
        <taxon>Shewanella</taxon>
    </lineage>
</organism>
<name>A0ABX1KK40_9GAMM</name>
<proteinExistence type="predicted"/>
<keyword evidence="2" id="KW-1185">Reference proteome</keyword>
<evidence type="ECO:0000313" key="2">
    <source>
        <dbReference type="Proteomes" id="UP000527352"/>
    </source>
</evidence>
<dbReference type="Pfam" id="PF11367">
    <property type="entry name" value="Tail_completion_gp17"/>
    <property type="match status" value="1"/>
</dbReference>
<comment type="caution">
    <text evidence="1">The sequence shown here is derived from an EMBL/GenBank/DDBJ whole genome shotgun (WGS) entry which is preliminary data.</text>
</comment>
<reference evidence="1 2" key="1">
    <citation type="submission" date="2020-04" db="EMBL/GenBank/DDBJ databases">
        <title>The first description of lens atrophy caused by putative novel Shewanella sp. that is a new emerging pathogen for cultured rainbow trout?</title>
        <authorList>
            <person name="Saticioglu I.B."/>
            <person name="Duman M."/>
            <person name="Altun S."/>
        </authorList>
    </citation>
    <scope>NUCLEOTIDE SEQUENCE [LARGE SCALE GENOMIC DNA]</scope>
    <source>
        <strain evidence="1 2">S-1</strain>
    </source>
</reference>
<dbReference type="EMBL" id="JABAEB010000003">
    <property type="protein sequence ID" value="NLQ22363.1"/>
    <property type="molecule type" value="Genomic_DNA"/>
</dbReference>
<dbReference type="RefSeq" id="WP_168823850.1">
    <property type="nucleotide sequence ID" value="NZ_JABAEB010000003.1"/>
</dbReference>
<evidence type="ECO:0000313" key="1">
    <source>
        <dbReference type="EMBL" id="NLQ22363.1"/>
    </source>
</evidence>
<dbReference type="InterPro" id="IPR021508">
    <property type="entry name" value="Gp17-like"/>
</dbReference>
<protein>
    <submittedName>
        <fullName evidence="1">DUF3168 domain-containing protein</fullName>
    </submittedName>
</protein>
<accession>A0ABX1KK40</accession>
<sequence>MSMAPIFVVCRASTAVTDLLGTNPTRLYPFGQAPQNVAKPYAVWQVIGGSPENYISGRPDTDTFALQVDVYADSGNSANDVGDAIRFATELEAHTTNYNGDSRDKETGNYRHSFDIDWIVTR</sequence>
<dbReference type="Proteomes" id="UP000527352">
    <property type="component" value="Unassembled WGS sequence"/>
</dbReference>